<dbReference type="SUPFAM" id="SSF46785">
    <property type="entry name" value="Winged helix' DNA-binding domain"/>
    <property type="match status" value="1"/>
</dbReference>
<dbReference type="InterPro" id="IPR036388">
    <property type="entry name" value="WH-like_DNA-bd_sf"/>
</dbReference>
<comment type="caution">
    <text evidence="2">The sequence shown here is derived from an EMBL/GenBank/DDBJ whole genome shotgun (WGS) entry which is preliminary data.</text>
</comment>
<dbReference type="NCBIfam" id="NF033788">
    <property type="entry name" value="HTH_metalloreg"/>
    <property type="match status" value="1"/>
</dbReference>
<evidence type="ECO:0000313" key="2">
    <source>
        <dbReference type="EMBL" id="GAA3060180.1"/>
    </source>
</evidence>
<sequence length="231" mass="24862">MPVVEMRDRDFARIGAALAAPARARMLNLLMDGSVRPAGELARAAKVSPSTGSEHLAVLVETRLVTCTAQGRRRWYALAGPEVAEALEALGAVSEPTEVQSYAVSREAARLAEARLCYDHLAGRLGVALTDEWRRRGWLTGDQLALTDRGAKGLSALDVDVCAAEAGRRPTTRACLDWTVRRSHLAGALGAAVATRFLDAEWVQKHRAGRGLTLTESGRGLLRDAWGLVLD</sequence>
<dbReference type="InterPro" id="IPR011991">
    <property type="entry name" value="ArsR-like_HTH"/>
</dbReference>
<evidence type="ECO:0000313" key="3">
    <source>
        <dbReference type="Proteomes" id="UP001500236"/>
    </source>
</evidence>
<dbReference type="PANTHER" id="PTHR39168">
    <property type="entry name" value="TRANSCRIPTIONAL REGULATOR-RELATED"/>
    <property type="match status" value="1"/>
</dbReference>
<dbReference type="CDD" id="cd00090">
    <property type="entry name" value="HTH_ARSR"/>
    <property type="match status" value="1"/>
</dbReference>
<dbReference type="InterPro" id="IPR036390">
    <property type="entry name" value="WH_DNA-bd_sf"/>
</dbReference>
<name>A0ABP6LTW1_9MICC</name>
<protein>
    <submittedName>
        <fullName evidence="2">Metalloregulator ArsR/SmtB family transcription factor</fullName>
    </submittedName>
</protein>
<dbReference type="InterPro" id="IPR001845">
    <property type="entry name" value="HTH_ArsR_DNA-bd_dom"/>
</dbReference>
<dbReference type="Pfam" id="PF01022">
    <property type="entry name" value="HTH_5"/>
    <property type="match status" value="1"/>
</dbReference>
<dbReference type="PROSITE" id="PS50987">
    <property type="entry name" value="HTH_ARSR_2"/>
    <property type="match status" value="1"/>
</dbReference>
<organism evidence="2 3">
    <name type="scientific">Nesterenkonia aethiopica</name>
    <dbReference type="NCBI Taxonomy" id="269144"/>
    <lineage>
        <taxon>Bacteria</taxon>
        <taxon>Bacillati</taxon>
        <taxon>Actinomycetota</taxon>
        <taxon>Actinomycetes</taxon>
        <taxon>Micrococcales</taxon>
        <taxon>Micrococcaceae</taxon>
        <taxon>Nesterenkonia</taxon>
    </lineage>
</organism>
<proteinExistence type="predicted"/>
<feature type="domain" description="HTH arsR-type" evidence="1">
    <location>
        <begin position="3"/>
        <end position="98"/>
    </location>
</feature>
<evidence type="ECO:0000259" key="1">
    <source>
        <dbReference type="PROSITE" id="PS50987"/>
    </source>
</evidence>
<accession>A0ABP6LTW1</accession>
<gene>
    <name evidence="2" type="ORF">GCM10010529_12340</name>
</gene>
<keyword evidence="3" id="KW-1185">Reference proteome</keyword>
<dbReference type="InterPro" id="IPR052543">
    <property type="entry name" value="HTH_Metal-responsive_Reg"/>
</dbReference>
<dbReference type="Gene3D" id="1.10.10.10">
    <property type="entry name" value="Winged helix-like DNA-binding domain superfamily/Winged helix DNA-binding domain"/>
    <property type="match status" value="1"/>
</dbReference>
<dbReference type="EMBL" id="BAAAVT010000006">
    <property type="protein sequence ID" value="GAA3060180.1"/>
    <property type="molecule type" value="Genomic_DNA"/>
</dbReference>
<dbReference type="SMART" id="SM00418">
    <property type="entry name" value="HTH_ARSR"/>
    <property type="match status" value="1"/>
</dbReference>
<dbReference type="Proteomes" id="UP001500236">
    <property type="component" value="Unassembled WGS sequence"/>
</dbReference>
<dbReference type="PANTHER" id="PTHR39168:SF1">
    <property type="entry name" value="TRANSCRIPTIONAL REGULATORY PROTEIN"/>
    <property type="match status" value="1"/>
</dbReference>
<reference evidence="3" key="1">
    <citation type="journal article" date="2019" name="Int. J. Syst. Evol. Microbiol.">
        <title>The Global Catalogue of Microorganisms (GCM) 10K type strain sequencing project: providing services to taxonomists for standard genome sequencing and annotation.</title>
        <authorList>
            <consortium name="The Broad Institute Genomics Platform"/>
            <consortium name="The Broad Institute Genome Sequencing Center for Infectious Disease"/>
            <person name="Wu L."/>
            <person name="Ma J."/>
        </authorList>
    </citation>
    <scope>NUCLEOTIDE SEQUENCE [LARGE SCALE GENOMIC DNA]</scope>
    <source>
        <strain evidence="3">JCM 14309</strain>
    </source>
</reference>